<keyword evidence="10" id="KW-1185">Reference proteome</keyword>
<dbReference type="Proteomes" id="UP000319756">
    <property type="component" value="Chromosome"/>
</dbReference>
<evidence type="ECO:0000256" key="3">
    <source>
        <dbReference type="ARBA" id="ARBA00022475"/>
    </source>
</evidence>
<keyword evidence="2" id="KW-0813">Transport</keyword>
<reference evidence="10" key="1">
    <citation type="submission" date="2019-01" db="EMBL/GenBank/DDBJ databases">
        <title>Genomic analysis of Salicibibacter sp. NKC3-5.</title>
        <authorList>
            <person name="Oh Y.J."/>
        </authorList>
    </citation>
    <scope>NUCLEOTIDE SEQUENCE [LARGE SCALE GENOMIC DNA]</scope>
    <source>
        <strain evidence="10">NKC3-5</strain>
    </source>
</reference>
<sequence>MIYVVLFAAIVIASVGDAALKKSEGFQRLGPAFAGVMIYFLTFYLLSLIVTELPISVTYATWSGIGVILTAIVGVFVFKEKLNKKTALSMGVLIVGVVLLNV</sequence>
<evidence type="ECO:0000256" key="1">
    <source>
        <dbReference type="ARBA" id="ARBA00004651"/>
    </source>
</evidence>
<dbReference type="AlphaFoldDB" id="A0A514LKL3"/>
<evidence type="ECO:0000256" key="8">
    <source>
        <dbReference type="SAM" id="Phobius"/>
    </source>
</evidence>
<accession>A0A514LKL3</accession>
<dbReference type="GO" id="GO:0005886">
    <property type="term" value="C:plasma membrane"/>
    <property type="evidence" value="ECO:0007669"/>
    <property type="project" value="UniProtKB-SubCell"/>
</dbReference>
<feature type="transmembrane region" description="Helical" evidence="8">
    <location>
        <begin position="57"/>
        <end position="78"/>
    </location>
</feature>
<keyword evidence="5 8" id="KW-1133">Transmembrane helix</keyword>
<dbReference type="InterPro" id="IPR045324">
    <property type="entry name" value="Small_multidrug_res"/>
</dbReference>
<dbReference type="GO" id="GO:0022857">
    <property type="term" value="F:transmembrane transporter activity"/>
    <property type="evidence" value="ECO:0007669"/>
    <property type="project" value="InterPro"/>
</dbReference>
<dbReference type="Pfam" id="PF00893">
    <property type="entry name" value="Multi_Drug_Res"/>
    <property type="match status" value="1"/>
</dbReference>
<evidence type="ECO:0000256" key="7">
    <source>
        <dbReference type="RuleBase" id="RU003942"/>
    </source>
</evidence>
<dbReference type="EMBL" id="CP035485">
    <property type="protein sequence ID" value="QDI92389.1"/>
    <property type="molecule type" value="Genomic_DNA"/>
</dbReference>
<evidence type="ECO:0000313" key="10">
    <source>
        <dbReference type="Proteomes" id="UP000319756"/>
    </source>
</evidence>
<dbReference type="SUPFAM" id="SSF103481">
    <property type="entry name" value="Multidrug resistance efflux transporter EmrE"/>
    <property type="match status" value="1"/>
</dbReference>
<keyword evidence="6 8" id="KW-0472">Membrane</keyword>
<dbReference type="RefSeq" id="WP_142090897.1">
    <property type="nucleotide sequence ID" value="NZ_CP035485.1"/>
</dbReference>
<dbReference type="KEGG" id="sale:EPH95_15305"/>
<feature type="transmembrane region" description="Helical" evidence="8">
    <location>
        <begin position="28"/>
        <end position="50"/>
    </location>
</feature>
<proteinExistence type="inferred from homology"/>
<dbReference type="OrthoDB" id="21828at2"/>
<evidence type="ECO:0000256" key="6">
    <source>
        <dbReference type="ARBA" id="ARBA00023136"/>
    </source>
</evidence>
<evidence type="ECO:0000256" key="4">
    <source>
        <dbReference type="ARBA" id="ARBA00022692"/>
    </source>
</evidence>
<comment type="subcellular location">
    <subcellularLocation>
        <location evidence="1 7">Cell membrane</location>
        <topology evidence="1 7">Multi-pass membrane protein</topology>
    </subcellularLocation>
</comment>
<dbReference type="Gene3D" id="1.10.3730.20">
    <property type="match status" value="1"/>
</dbReference>
<keyword evidence="3" id="KW-1003">Cell membrane</keyword>
<evidence type="ECO:0000256" key="2">
    <source>
        <dbReference type="ARBA" id="ARBA00022448"/>
    </source>
</evidence>
<organism evidence="9 10">
    <name type="scientific">Salicibibacter halophilus</name>
    <dbReference type="NCBI Taxonomy" id="2502791"/>
    <lineage>
        <taxon>Bacteria</taxon>
        <taxon>Bacillati</taxon>
        <taxon>Bacillota</taxon>
        <taxon>Bacilli</taxon>
        <taxon>Bacillales</taxon>
        <taxon>Bacillaceae</taxon>
        <taxon>Salicibibacter</taxon>
    </lineage>
</organism>
<dbReference type="InterPro" id="IPR000390">
    <property type="entry name" value="Small_drug/metabolite_transptr"/>
</dbReference>
<comment type="similarity">
    <text evidence="7">Belongs to the drug/metabolite transporter (DMT) superfamily. Small multidrug resistance (SMR) (TC 2.A.7.1) family.</text>
</comment>
<dbReference type="PANTHER" id="PTHR30561">
    <property type="entry name" value="SMR FAMILY PROTON-DEPENDENT DRUG EFFLUX TRANSPORTER SUGE"/>
    <property type="match status" value="1"/>
</dbReference>
<keyword evidence="4 7" id="KW-0812">Transmembrane</keyword>
<evidence type="ECO:0000256" key="5">
    <source>
        <dbReference type="ARBA" id="ARBA00022989"/>
    </source>
</evidence>
<name>A0A514LKL3_9BACI</name>
<evidence type="ECO:0000313" key="9">
    <source>
        <dbReference type="EMBL" id="QDI92389.1"/>
    </source>
</evidence>
<protein>
    <submittedName>
        <fullName evidence="9">Multidrug efflux SMR transporter</fullName>
    </submittedName>
</protein>
<gene>
    <name evidence="9" type="ORF">EPH95_15305</name>
</gene>
<dbReference type="PANTHER" id="PTHR30561:SF1">
    <property type="entry name" value="MULTIDRUG TRANSPORTER EMRE"/>
    <property type="match status" value="1"/>
</dbReference>
<dbReference type="InterPro" id="IPR037185">
    <property type="entry name" value="EmrE-like"/>
</dbReference>